<reference evidence="2 3" key="1">
    <citation type="submission" date="2020-08" db="EMBL/GenBank/DDBJ databases">
        <title>Genomic Encyclopedia of Type Strains, Phase III (KMG-III): the genomes of soil and plant-associated and newly described type strains.</title>
        <authorList>
            <person name="Whitman W."/>
        </authorList>
    </citation>
    <scope>NUCLEOTIDE SEQUENCE [LARGE SCALE GENOMIC DNA]</scope>
    <source>
        <strain evidence="2 3">CECT 3237</strain>
    </source>
</reference>
<keyword evidence="3" id="KW-1185">Reference proteome</keyword>
<evidence type="ECO:0000256" key="1">
    <source>
        <dbReference type="SAM" id="Phobius"/>
    </source>
</evidence>
<evidence type="ECO:0000313" key="2">
    <source>
        <dbReference type="EMBL" id="MBB3080097.1"/>
    </source>
</evidence>
<dbReference type="Proteomes" id="UP000572907">
    <property type="component" value="Unassembled WGS sequence"/>
</dbReference>
<keyword evidence="1" id="KW-1133">Transmembrane helix</keyword>
<gene>
    <name evidence="2" type="ORF">FHS41_006639</name>
</gene>
<evidence type="ECO:0000313" key="3">
    <source>
        <dbReference type="Proteomes" id="UP000572907"/>
    </source>
</evidence>
<comment type="caution">
    <text evidence="2">The sequence shown here is derived from an EMBL/GenBank/DDBJ whole genome shotgun (WGS) entry which is preliminary data.</text>
</comment>
<name>A0A7W4ZX39_9ACTN</name>
<proteinExistence type="predicted"/>
<keyword evidence="1" id="KW-0812">Transmembrane</keyword>
<dbReference type="AlphaFoldDB" id="A0A7W4ZX39"/>
<sequence length="73" mass="8133">MPTHWTGLLVGARWAQRVLLVLFALVPVLVVTLAFVPALLFLPFLRSRTAHALTMVGRLAAWTRALLVASRER</sequence>
<dbReference type="RefSeq" id="WP_184597914.1">
    <property type="nucleotide sequence ID" value="NZ_BMUP01000004.1"/>
</dbReference>
<protein>
    <submittedName>
        <fullName evidence="2">Uncharacterized protein</fullName>
    </submittedName>
</protein>
<accession>A0A7W4ZX39</accession>
<dbReference type="EMBL" id="JACHXE010000008">
    <property type="protein sequence ID" value="MBB3080097.1"/>
    <property type="molecule type" value="Genomic_DNA"/>
</dbReference>
<feature type="transmembrane region" description="Helical" evidence="1">
    <location>
        <begin position="20"/>
        <end position="45"/>
    </location>
</feature>
<organism evidence="2 3">
    <name type="scientific">Streptomyces violarus</name>
    <dbReference type="NCBI Taxonomy" id="67380"/>
    <lineage>
        <taxon>Bacteria</taxon>
        <taxon>Bacillati</taxon>
        <taxon>Actinomycetota</taxon>
        <taxon>Actinomycetes</taxon>
        <taxon>Kitasatosporales</taxon>
        <taxon>Streptomycetaceae</taxon>
        <taxon>Streptomyces</taxon>
    </lineage>
</organism>
<keyword evidence="1" id="KW-0472">Membrane</keyword>